<dbReference type="RefSeq" id="XP_066720196.1">
    <property type="nucleotide sequence ID" value="XM_066854341.1"/>
</dbReference>
<gene>
    <name evidence="2" type="ORF">PG994_002932</name>
</gene>
<evidence type="ECO:0000313" key="2">
    <source>
        <dbReference type="EMBL" id="KAK8079125.1"/>
    </source>
</evidence>
<evidence type="ECO:0000313" key="3">
    <source>
        <dbReference type="Proteomes" id="UP001480595"/>
    </source>
</evidence>
<protein>
    <submittedName>
        <fullName evidence="2">Uncharacterized protein</fullName>
    </submittedName>
</protein>
<reference evidence="2 3" key="1">
    <citation type="submission" date="2023-01" db="EMBL/GenBank/DDBJ databases">
        <title>Analysis of 21 Apiospora genomes using comparative genomics revels a genus with tremendous synthesis potential of carbohydrate active enzymes and secondary metabolites.</title>
        <authorList>
            <person name="Sorensen T."/>
        </authorList>
    </citation>
    <scope>NUCLEOTIDE SEQUENCE [LARGE SCALE GENOMIC DNA]</scope>
    <source>
        <strain evidence="2 3">CBS 135458</strain>
    </source>
</reference>
<feature type="signal peptide" evidence="1">
    <location>
        <begin position="1"/>
        <end position="19"/>
    </location>
</feature>
<dbReference type="EMBL" id="JAQQWL010000003">
    <property type="protein sequence ID" value="KAK8079125.1"/>
    <property type="molecule type" value="Genomic_DNA"/>
</dbReference>
<comment type="caution">
    <text evidence="2">The sequence shown here is derived from an EMBL/GenBank/DDBJ whole genome shotgun (WGS) entry which is preliminary data.</text>
</comment>
<keyword evidence="3" id="KW-1185">Reference proteome</keyword>
<dbReference type="GeneID" id="92087404"/>
<sequence length="78" mass="8598">MMLTLIIVIFLSNSSLSAAMAMSTTDRIRSRAITAVGEIVELCPNPDFQGIDETIPCLNYTDPTTPKRYGQRDTCSKL</sequence>
<name>A0ABR1W6L0_9PEZI</name>
<organism evidence="2 3">
    <name type="scientific">Apiospora phragmitis</name>
    <dbReference type="NCBI Taxonomy" id="2905665"/>
    <lineage>
        <taxon>Eukaryota</taxon>
        <taxon>Fungi</taxon>
        <taxon>Dikarya</taxon>
        <taxon>Ascomycota</taxon>
        <taxon>Pezizomycotina</taxon>
        <taxon>Sordariomycetes</taxon>
        <taxon>Xylariomycetidae</taxon>
        <taxon>Amphisphaeriales</taxon>
        <taxon>Apiosporaceae</taxon>
        <taxon>Apiospora</taxon>
    </lineage>
</organism>
<proteinExistence type="predicted"/>
<feature type="chain" id="PRO_5047246761" evidence="1">
    <location>
        <begin position="20"/>
        <end position="78"/>
    </location>
</feature>
<dbReference type="Proteomes" id="UP001480595">
    <property type="component" value="Unassembled WGS sequence"/>
</dbReference>
<evidence type="ECO:0000256" key="1">
    <source>
        <dbReference type="SAM" id="SignalP"/>
    </source>
</evidence>
<keyword evidence="1" id="KW-0732">Signal</keyword>
<accession>A0ABR1W6L0</accession>